<comment type="subcellular location">
    <subcellularLocation>
        <location evidence="1">Cell membrane</location>
        <topology evidence="1">Multi-pass membrane protein</topology>
    </subcellularLocation>
</comment>
<feature type="transmembrane region" description="Helical" evidence="9">
    <location>
        <begin position="188"/>
        <end position="210"/>
    </location>
</feature>
<comment type="caution">
    <text evidence="10">The sequence shown here is derived from an EMBL/GenBank/DDBJ whole genome shotgun (WGS) entry which is preliminary data.</text>
</comment>
<keyword evidence="4" id="KW-1003">Cell membrane</keyword>
<feature type="transmembrane region" description="Helical" evidence="9">
    <location>
        <begin position="411"/>
        <end position="429"/>
    </location>
</feature>
<keyword evidence="11" id="KW-1185">Reference proteome</keyword>
<feature type="transmembrane region" description="Helical" evidence="9">
    <location>
        <begin position="12"/>
        <end position="31"/>
    </location>
</feature>
<evidence type="ECO:0000256" key="3">
    <source>
        <dbReference type="ARBA" id="ARBA00021069"/>
    </source>
</evidence>
<evidence type="ECO:0000313" key="11">
    <source>
        <dbReference type="Proteomes" id="UP001596163"/>
    </source>
</evidence>
<sequence length="436" mass="46387">MNPTENTRSLGLVTVISLVAGGMIGSGIFTLPSVLAQFGGISLLGWLVAAIGAWILAQLMSALSKVIPETGGPYAYTKAAFGELPAFVVAWGFWLSMWSTNAAIALTFSGYFGVFFPKVSHSPWFSVTVSLSAIWGLSLLNSLSIRSSGHLQVVTTLLKVLPILVVAFGGIIFIDLDNFFPFNTSEESSIQAITTSSVLCFYAFMGIEAATIPAGNIKQPEKTISKGTKIGVGLVIFLYLFSSFSLFGVLSPGEVAQSQAPFSDAANLIFGINAGYLVAAGTCIASFGALNGWILLQGQIPYSMAKDGLLPKALAYKNHSGAPSVGVVVSSVMITILLLFNQSKGFSGLYEFMVLLTTTTSLAFYFGAVMAFAYFSYTGQLGFKRDWKSMVVSLLGLGFTAWIFFGAGWDSVLLGVLALLFGIPVFWLSKRGRDEG</sequence>
<dbReference type="Gene3D" id="1.20.1740.10">
    <property type="entry name" value="Amino acid/polyamine transporter I"/>
    <property type="match status" value="1"/>
</dbReference>
<dbReference type="RefSeq" id="WP_377912514.1">
    <property type="nucleotide sequence ID" value="NZ_JBHSKS010000002.1"/>
</dbReference>
<feature type="transmembrane region" description="Helical" evidence="9">
    <location>
        <begin position="84"/>
        <end position="112"/>
    </location>
</feature>
<keyword evidence="7 9" id="KW-0472">Membrane</keyword>
<feature type="transmembrane region" description="Helical" evidence="9">
    <location>
        <begin position="270"/>
        <end position="296"/>
    </location>
</feature>
<dbReference type="InterPro" id="IPR050367">
    <property type="entry name" value="APC_superfamily"/>
</dbReference>
<feature type="transmembrane region" description="Helical" evidence="9">
    <location>
        <begin position="43"/>
        <end position="63"/>
    </location>
</feature>
<feature type="transmembrane region" description="Helical" evidence="9">
    <location>
        <begin position="157"/>
        <end position="176"/>
    </location>
</feature>
<name>A0ABW0BU51_9BACT</name>
<keyword evidence="6 9" id="KW-1133">Transmembrane helix</keyword>
<dbReference type="Proteomes" id="UP001596163">
    <property type="component" value="Unassembled WGS sequence"/>
</dbReference>
<feature type="transmembrane region" description="Helical" evidence="9">
    <location>
        <begin position="387"/>
        <end position="405"/>
    </location>
</feature>
<evidence type="ECO:0000313" key="10">
    <source>
        <dbReference type="EMBL" id="MFC5190946.1"/>
    </source>
</evidence>
<protein>
    <recommendedName>
        <fullName evidence="3">Arginine/agmatine antiporter</fullName>
    </recommendedName>
</protein>
<dbReference type="EMBL" id="JBHSKS010000002">
    <property type="protein sequence ID" value="MFC5190946.1"/>
    <property type="molecule type" value="Genomic_DNA"/>
</dbReference>
<evidence type="ECO:0000256" key="2">
    <source>
        <dbReference type="ARBA" id="ARBA00008220"/>
    </source>
</evidence>
<gene>
    <name evidence="10" type="ORF">ACFPIK_04155</name>
</gene>
<dbReference type="InterPro" id="IPR002293">
    <property type="entry name" value="AA/rel_permease1"/>
</dbReference>
<reference evidence="11" key="1">
    <citation type="journal article" date="2019" name="Int. J. Syst. Evol. Microbiol.">
        <title>The Global Catalogue of Microorganisms (GCM) 10K type strain sequencing project: providing services to taxonomists for standard genome sequencing and annotation.</title>
        <authorList>
            <consortium name="The Broad Institute Genomics Platform"/>
            <consortium name="The Broad Institute Genome Sequencing Center for Infectious Disease"/>
            <person name="Wu L."/>
            <person name="Ma J."/>
        </authorList>
    </citation>
    <scope>NUCLEOTIDE SEQUENCE [LARGE SCALE GENOMIC DNA]</scope>
    <source>
        <strain evidence="11">CGMCC 1.7030</strain>
    </source>
</reference>
<comment type="similarity">
    <text evidence="2">Belongs to the amino acid-polyamine-organocation (APC) superfamily. Basic amino acid/polyamine antiporter (APA) (TC 2.A.3.2) family.</text>
</comment>
<comment type="function">
    <text evidence="8">Major component of the acid-resistance (AR) system allowing enteric pathogens to survive the acidic environment in the stomach. Exchanges extracellular arginine for its intracellular decarboxylation product agmatine (Agm) thereby expelling intracellular protons. Probably undergoes several conformational states in order to translocate the substrate across the membrane; keeps the substrate accessible to only 1 side of the membrane at a time by opening and closing 3 membrane-internal gates.</text>
</comment>
<evidence type="ECO:0000256" key="9">
    <source>
        <dbReference type="SAM" id="Phobius"/>
    </source>
</evidence>
<dbReference type="Pfam" id="PF13520">
    <property type="entry name" value="AA_permease_2"/>
    <property type="match status" value="1"/>
</dbReference>
<organism evidence="10 11">
    <name type="scientific">Algoriphagus aquatilis</name>
    <dbReference type="NCBI Taxonomy" id="490186"/>
    <lineage>
        <taxon>Bacteria</taxon>
        <taxon>Pseudomonadati</taxon>
        <taxon>Bacteroidota</taxon>
        <taxon>Cytophagia</taxon>
        <taxon>Cytophagales</taxon>
        <taxon>Cyclobacteriaceae</taxon>
        <taxon>Algoriphagus</taxon>
    </lineage>
</organism>
<evidence type="ECO:0000256" key="5">
    <source>
        <dbReference type="ARBA" id="ARBA00022692"/>
    </source>
</evidence>
<proteinExistence type="inferred from homology"/>
<evidence type="ECO:0000256" key="8">
    <source>
        <dbReference type="ARBA" id="ARBA00045636"/>
    </source>
</evidence>
<dbReference type="PIRSF" id="PIRSF006060">
    <property type="entry name" value="AA_transporter"/>
    <property type="match status" value="1"/>
</dbReference>
<evidence type="ECO:0000256" key="6">
    <source>
        <dbReference type="ARBA" id="ARBA00022989"/>
    </source>
</evidence>
<feature type="transmembrane region" description="Helical" evidence="9">
    <location>
        <begin position="124"/>
        <end position="145"/>
    </location>
</feature>
<dbReference type="PANTHER" id="PTHR42770">
    <property type="entry name" value="AMINO ACID TRANSPORTER-RELATED"/>
    <property type="match status" value="1"/>
</dbReference>
<evidence type="ECO:0000256" key="7">
    <source>
        <dbReference type="ARBA" id="ARBA00023136"/>
    </source>
</evidence>
<feature type="transmembrane region" description="Helical" evidence="9">
    <location>
        <begin position="352"/>
        <end position="375"/>
    </location>
</feature>
<feature type="transmembrane region" description="Helical" evidence="9">
    <location>
        <begin position="230"/>
        <end position="250"/>
    </location>
</feature>
<evidence type="ECO:0000256" key="4">
    <source>
        <dbReference type="ARBA" id="ARBA00022475"/>
    </source>
</evidence>
<feature type="transmembrane region" description="Helical" evidence="9">
    <location>
        <begin position="321"/>
        <end position="340"/>
    </location>
</feature>
<evidence type="ECO:0000256" key="1">
    <source>
        <dbReference type="ARBA" id="ARBA00004651"/>
    </source>
</evidence>
<accession>A0ABW0BU51</accession>
<keyword evidence="5 9" id="KW-0812">Transmembrane</keyword>
<dbReference type="PANTHER" id="PTHR42770:SF18">
    <property type="entry name" value="ARGININE_AGMATINE ANTIPORTER"/>
    <property type="match status" value="1"/>
</dbReference>